<comment type="similarity">
    <text evidence="1">Belongs to the type-I restriction system S methylase family.</text>
</comment>
<sequence length="193" mass="21576">MNKIPTKKSGFNPNWQIKTLNEVCDKISAGGDKPDDCSTEKTEENQIPIFSNGIKNKGLCGYTKTPTITKPALTISARGTIGFACMRYESFFSIVRLICVIPNEKLVVLEFLCYALQYIIPQGEGTSVPQLTIPNFKKIEIPNITIEEQEKIGGYLSSIDAEIDNLKKQKELIKEMKRGAMQKLLSGEVRLLE</sequence>
<keyword evidence="2" id="KW-0680">Restriction system</keyword>
<keyword evidence="3" id="KW-0238">DNA-binding</keyword>
<feature type="coiled-coil region" evidence="4">
    <location>
        <begin position="156"/>
        <end position="183"/>
    </location>
</feature>
<dbReference type="Gene3D" id="1.10.287.1120">
    <property type="entry name" value="Bipartite methylase S protein"/>
    <property type="match status" value="1"/>
</dbReference>
<dbReference type="PANTHER" id="PTHR30408">
    <property type="entry name" value="TYPE-1 RESTRICTION ENZYME ECOKI SPECIFICITY PROTEIN"/>
    <property type="match status" value="1"/>
</dbReference>
<dbReference type="InterPro" id="IPR000055">
    <property type="entry name" value="Restrct_endonuc_typeI_TRD"/>
</dbReference>
<dbReference type="RefSeq" id="WP_147525822.1">
    <property type="nucleotide sequence ID" value="NZ_SAYG01000004.1"/>
</dbReference>
<dbReference type="PANTHER" id="PTHR30408:SF12">
    <property type="entry name" value="TYPE I RESTRICTION ENZYME MJAVIII SPECIFICITY SUBUNIT"/>
    <property type="match status" value="1"/>
</dbReference>
<gene>
    <name evidence="6" type="ORF">EPJ70_01840</name>
</gene>
<evidence type="ECO:0000256" key="1">
    <source>
        <dbReference type="ARBA" id="ARBA00010923"/>
    </source>
</evidence>
<comment type="caution">
    <text evidence="6">The sequence shown here is derived from an EMBL/GenBank/DDBJ whole genome shotgun (WGS) entry which is preliminary data.</text>
</comment>
<dbReference type="SUPFAM" id="SSF116734">
    <property type="entry name" value="DNA methylase specificity domain"/>
    <property type="match status" value="1"/>
</dbReference>
<evidence type="ECO:0000313" key="7">
    <source>
        <dbReference type="Proteomes" id="UP000324574"/>
    </source>
</evidence>
<dbReference type="EMBL" id="SAYG01000004">
    <property type="protein sequence ID" value="TXJ46258.1"/>
    <property type="molecule type" value="Genomic_DNA"/>
</dbReference>
<protein>
    <recommendedName>
        <fullName evidence="5">Type I restriction modification DNA specificity domain-containing protein</fullName>
    </recommendedName>
</protein>
<dbReference type="Gene3D" id="3.90.220.20">
    <property type="entry name" value="DNA methylase specificity domains"/>
    <property type="match status" value="1"/>
</dbReference>
<proteinExistence type="inferred from homology"/>
<organism evidence="6 7">
    <name type="scientific">Brachyspira aalborgi</name>
    <dbReference type="NCBI Taxonomy" id="29522"/>
    <lineage>
        <taxon>Bacteria</taxon>
        <taxon>Pseudomonadati</taxon>
        <taxon>Spirochaetota</taxon>
        <taxon>Spirochaetia</taxon>
        <taxon>Brachyspirales</taxon>
        <taxon>Brachyspiraceae</taxon>
        <taxon>Brachyspira</taxon>
    </lineage>
</organism>
<dbReference type="InterPro" id="IPR052021">
    <property type="entry name" value="Type-I_RS_S_subunit"/>
</dbReference>
<keyword evidence="4" id="KW-0175">Coiled coil</keyword>
<feature type="domain" description="Type I restriction modification DNA specificity" evidence="5">
    <location>
        <begin position="14"/>
        <end position="174"/>
    </location>
</feature>
<evidence type="ECO:0000256" key="4">
    <source>
        <dbReference type="SAM" id="Coils"/>
    </source>
</evidence>
<dbReference type="GO" id="GO:0009307">
    <property type="term" value="P:DNA restriction-modification system"/>
    <property type="evidence" value="ECO:0007669"/>
    <property type="project" value="UniProtKB-KW"/>
</dbReference>
<reference evidence="6 7" key="1">
    <citation type="journal article" date="1992" name="Lakartidningen">
        <title>[Penicillin V and not amoxicillin is the first choice preparation in acute otitis].</title>
        <authorList>
            <person name="Kamme C."/>
            <person name="Lundgren K."/>
            <person name="Prellner K."/>
        </authorList>
    </citation>
    <scope>NUCLEOTIDE SEQUENCE [LARGE SCALE GENOMIC DNA]</scope>
    <source>
        <strain evidence="6 7">PC3714II</strain>
    </source>
</reference>
<dbReference type="GO" id="GO:0003677">
    <property type="term" value="F:DNA binding"/>
    <property type="evidence" value="ECO:0007669"/>
    <property type="project" value="UniProtKB-KW"/>
</dbReference>
<evidence type="ECO:0000256" key="3">
    <source>
        <dbReference type="ARBA" id="ARBA00023125"/>
    </source>
</evidence>
<evidence type="ECO:0000256" key="2">
    <source>
        <dbReference type="ARBA" id="ARBA00022747"/>
    </source>
</evidence>
<accession>A0A5C8F971</accession>
<evidence type="ECO:0000259" key="5">
    <source>
        <dbReference type="Pfam" id="PF01420"/>
    </source>
</evidence>
<name>A0A5C8F971_9SPIR</name>
<dbReference type="InterPro" id="IPR044946">
    <property type="entry name" value="Restrct_endonuc_typeI_TRD_sf"/>
</dbReference>
<evidence type="ECO:0000313" key="6">
    <source>
        <dbReference type="EMBL" id="TXJ46258.1"/>
    </source>
</evidence>
<dbReference type="Pfam" id="PF01420">
    <property type="entry name" value="Methylase_S"/>
    <property type="match status" value="1"/>
</dbReference>
<dbReference type="AlphaFoldDB" id="A0A5C8F971"/>
<dbReference type="Proteomes" id="UP000324574">
    <property type="component" value="Unassembled WGS sequence"/>
</dbReference>